<dbReference type="InterPro" id="IPR001373">
    <property type="entry name" value="Cullin_N"/>
</dbReference>
<dbReference type="InterPro" id="IPR036388">
    <property type="entry name" value="WH-like_DNA-bd_sf"/>
</dbReference>
<dbReference type="Pfam" id="PF26557">
    <property type="entry name" value="Cullin_AB"/>
    <property type="match status" value="1"/>
</dbReference>
<sequence length="804" mass="92613">MSKPTPKAGLKKRKMGSSPVDPTQRRLDRFLSTSSPSQSPSPSPSSYLVKNEPMQLDSVVPNIKKNPMLGTYRQQIILPKITIADADPERQAELTDANFENCWTMPKKLILSIFSTDNFNRVNYITASQISMGLCRFGKSEQVYNSLKQEIENHVQDIKKSLMSKPLNSNLLSRLNVHWDTFCQQLTIIRTVFMELDRYYILPNTKYKSISQLGKDLFSELIMEKDNFLHVVIAEVIHQIKVERDGSKINIRLIQDILRMLTDQSYYKSEFEPRFLESTNLYYKEEANRRIGYGTIPEYIYHAAGRRTQESEERVKNYLNPDTKQALISVVVDRLVYAKTETIIENGFEAMMDTDMYEPLKIFYELLLQSPKMNLLRSAFGAYVKEEGMKIIKDPKSDPTMITSLLIFKRKIDNILKSCFNDDVTFVNALKESFEQFINTRGNKPAELLAKHLDSKLKIPVKRQRFQEIVDTVSLDYILTLFRYIQTKDAFEAYFKRFLAKRLLMDRSASSELENHVLVNLKAECGPEFTKNLESMFTDVQISADLTNEFKEFKKEKSRLPMTVKVIAQATWPSYSLLDIKLPANMMASQKLFENFYVNKFNGRKLVWQNRLSSCSIVANYPKGRKEIVASLAQAVILFIFNDANKKTLTFSKIQTITALAKNDLIGLLTSLCTGPYKLILNTSSTSDKDTVTPTDSFAYNADFESANQKVRIPPATSIEPTKDEEKDVEKKVHISRQHQLEAAIVRIMKAKKTSTHNALVDELFKELKYPVQADDIKKRIESLIDRDYIIRDPEDHSSYVYQS</sequence>
<dbReference type="InParanoid" id="S2J028"/>
<dbReference type="InterPro" id="IPR036317">
    <property type="entry name" value="Cullin_homology_sf"/>
</dbReference>
<dbReference type="STRING" id="1220926.S2J028"/>
<dbReference type="Gene3D" id="1.10.10.10">
    <property type="entry name" value="Winged helix-like DNA-binding domain superfamily/Winged helix DNA-binding domain"/>
    <property type="match status" value="1"/>
</dbReference>
<dbReference type="FunFam" id="1.10.10.10:FF:000050">
    <property type="entry name" value="Cullin 4B"/>
    <property type="match status" value="1"/>
</dbReference>
<feature type="domain" description="Cullin family profile" evidence="7">
    <location>
        <begin position="444"/>
        <end position="673"/>
    </location>
</feature>
<evidence type="ECO:0000256" key="6">
    <source>
        <dbReference type="SAM" id="MobiDB-lite"/>
    </source>
</evidence>
<dbReference type="Gene3D" id="1.20.1310.10">
    <property type="entry name" value="Cullin Repeats"/>
    <property type="match status" value="4"/>
</dbReference>
<dbReference type="VEuPathDB" id="FungiDB:HMPREF1544_11769"/>
<dbReference type="SUPFAM" id="SSF46785">
    <property type="entry name" value="Winged helix' DNA-binding domain"/>
    <property type="match status" value="1"/>
</dbReference>
<dbReference type="PANTHER" id="PTHR11932">
    <property type="entry name" value="CULLIN"/>
    <property type="match status" value="1"/>
</dbReference>
<evidence type="ECO:0000256" key="2">
    <source>
        <dbReference type="ARBA" id="ARBA00022499"/>
    </source>
</evidence>
<organism evidence="8 9">
    <name type="scientific">Mucor circinelloides f. circinelloides (strain 1006PhL)</name>
    <name type="common">Mucormycosis agent</name>
    <name type="synonym">Calyptromyces circinelloides</name>
    <dbReference type="NCBI Taxonomy" id="1220926"/>
    <lineage>
        <taxon>Eukaryota</taxon>
        <taxon>Fungi</taxon>
        <taxon>Fungi incertae sedis</taxon>
        <taxon>Mucoromycota</taxon>
        <taxon>Mucoromycotina</taxon>
        <taxon>Mucoromycetes</taxon>
        <taxon>Mucorales</taxon>
        <taxon>Mucorineae</taxon>
        <taxon>Mucoraceae</taxon>
        <taxon>Mucor</taxon>
    </lineage>
</organism>
<evidence type="ECO:0000313" key="9">
    <source>
        <dbReference type="Proteomes" id="UP000014254"/>
    </source>
</evidence>
<dbReference type="GO" id="GO:0006511">
    <property type="term" value="P:ubiquitin-dependent protein catabolic process"/>
    <property type="evidence" value="ECO:0007669"/>
    <property type="project" value="InterPro"/>
</dbReference>
<keyword evidence="2" id="KW-1017">Isopeptide bond</keyword>
<evidence type="ECO:0000256" key="1">
    <source>
        <dbReference type="ARBA" id="ARBA00006019"/>
    </source>
</evidence>
<dbReference type="eggNOG" id="KOG2167">
    <property type="taxonomic scope" value="Eukaryota"/>
</dbReference>
<dbReference type="InterPro" id="IPR045093">
    <property type="entry name" value="Cullin"/>
</dbReference>
<evidence type="ECO:0000256" key="4">
    <source>
        <dbReference type="PROSITE-ProRule" id="PRU00330"/>
    </source>
</evidence>
<dbReference type="PROSITE" id="PS50069">
    <property type="entry name" value="CULLIN_2"/>
    <property type="match status" value="1"/>
</dbReference>
<dbReference type="Pfam" id="PF10557">
    <property type="entry name" value="Cullin_Nedd8"/>
    <property type="match status" value="1"/>
</dbReference>
<dbReference type="EMBL" id="KE124169">
    <property type="protein sequence ID" value="EPB81507.1"/>
    <property type="molecule type" value="Genomic_DNA"/>
</dbReference>
<dbReference type="OrthoDB" id="27073at2759"/>
<keyword evidence="9" id="KW-1185">Reference proteome</keyword>
<feature type="region of interest" description="Disordered" evidence="6">
    <location>
        <begin position="1"/>
        <end position="51"/>
    </location>
</feature>
<accession>S2J028</accession>
<name>S2J028_MUCC1</name>
<evidence type="ECO:0000256" key="3">
    <source>
        <dbReference type="ARBA" id="ARBA00022843"/>
    </source>
</evidence>
<dbReference type="InterPro" id="IPR019559">
    <property type="entry name" value="Cullin_neddylation_domain"/>
</dbReference>
<dbReference type="InterPro" id="IPR016159">
    <property type="entry name" value="Cullin_repeat-like_dom_sf"/>
</dbReference>
<dbReference type="SUPFAM" id="SSF75632">
    <property type="entry name" value="Cullin homology domain"/>
    <property type="match status" value="1"/>
</dbReference>
<protein>
    <recommendedName>
        <fullName evidence="7">Cullin family profile domain-containing protein</fullName>
    </recommendedName>
</protein>
<dbReference type="OMA" id="KSEFEPR"/>
<keyword evidence="3" id="KW-0832">Ubl conjugation</keyword>
<reference evidence="9" key="1">
    <citation type="submission" date="2013-05" db="EMBL/GenBank/DDBJ databases">
        <title>The Genome sequence of Mucor circinelloides f. circinelloides 1006PhL.</title>
        <authorList>
            <consortium name="The Broad Institute Genomics Platform"/>
            <person name="Cuomo C."/>
            <person name="Earl A."/>
            <person name="Findley K."/>
            <person name="Lee S.C."/>
            <person name="Walker B."/>
            <person name="Young S."/>
            <person name="Zeng Q."/>
            <person name="Gargeya S."/>
            <person name="Fitzgerald M."/>
            <person name="Haas B."/>
            <person name="Abouelleil A."/>
            <person name="Allen A.W."/>
            <person name="Alvarado L."/>
            <person name="Arachchi H.M."/>
            <person name="Berlin A.M."/>
            <person name="Chapman S.B."/>
            <person name="Gainer-Dewar J."/>
            <person name="Goldberg J."/>
            <person name="Griggs A."/>
            <person name="Gujja S."/>
            <person name="Hansen M."/>
            <person name="Howarth C."/>
            <person name="Imamovic A."/>
            <person name="Ireland A."/>
            <person name="Larimer J."/>
            <person name="McCowan C."/>
            <person name="Murphy C."/>
            <person name="Pearson M."/>
            <person name="Poon T.W."/>
            <person name="Priest M."/>
            <person name="Roberts A."/>
            <person name="Saif S."/>
            <person name="Shea T."/>
            <person name="Sisk P."/>
            <person name="Sykes S."/>
            <person name="Wortman J."/>
            <person name="Nusbaum C."/>
            <person name="Birren B."/>
        </authorList>
    </citation>
    <scope>NUCLEOTIDE SEQUENCE [LARGE SCALE GENOMIC DNA]</scope>
    <source>
        <strain evidence="9">1006PhL</strain>
    </source>
</reference>
<dbReference type="SMART" id="SM00884">
    <property type="entry name" value="Cullin_Nedd8"/>
    <property type="match status" value="1"/>
</dbReference>
<dbReference type="FunFam" id="1.20.1310.10:FF:000002">
    <property type="entry name" value="cullin-3 isoform X1"/>
    <property type="match status" value="1"/>
</dbReference>
<dbReference type="SUPFAM" id="SSF74788">
    <property type="entry name" value="Cullin repeat-like"/>
    <property type="match status" value="1"/>
</dbReference>
<dbReference type="Pfam" id="PF00888">
    <property type="entry name" value="Cullin"/>
    <property type="match status" value="1"/>
</dbReference>
<dbReference type="AlphaFoldDB" id="S2J028"/>
<dbReference type="InterPro" id="IPR059120">
    <property type="entry name" value="Cullin-like_AB"/>
</dbReference>
<evidence type="ECO:0000313" key="8">
    <source>
        <dbReference type="EMBL" id="EPB81507.1"/>
    </source>
</evidence>
<dbReference type="Gene3D" id="3.30.230.130">
    <property type="entry name" value="Cullin, Chain C, Domain 2"/>
    <property type="match status" value="1"/>
</dbReference>
<dbReference type="Proteomes" id="UP000014254">
    <property type="component" value="Unassembled WGS sequence"/>
</dbReference>
<feature type="compositionally biased region" description="Low complexity" evidence="6">
    <location>
        <begin position="32"/>
        <end position="46"/>
    </location>
</feature>
<gene>
    <name evidence="8" type="ORF">HMPREF1544_11769</name>
</gene>
<dbReference type="SMART" id="SM00182">
    <property type="entry name" value="CULLIN"/>
    <property type="match status" value="1"/>
</dbReference>
<proteinExistence type="inferred from homology"/>
<dbReference type="GO" id="GO:0031625">
    <property type="term" value="F:ubiquitin protein ligase binding"/>
    <property type="evidence" value="ECO:0007669"/>
    <property type="project" value="InterPro"/>
</dbReference>
<evidence type="ECO:0000256" key="5">
    <source>
        <dbReference type="RuleBase" id="RU003829"/>
    </source>
</evidence>
<dbReference type="InterPro" id="IPR036390">
    <property type="entry name" value="WH_DNA-bd_sf"/>
</dbReference>
<dbReference type="InterPro" id="IPR016158">
    <property type="entry name" value="Cullin_homology"/>
</dbReference>
<evidence type="ECO:0000259" key="7">
    <source>
        <dbReference type="PROSITE" id="PS50069"/>
    </source>
</evidence>
<comment type="similarity">
    <text evidence="1 4 5">Belongs to the cullin family.</text>
</comment>